<dbReference type="GO" id="GO:0005524">
    <property type="term" value="F:ATP binding"/>
    <property type="evidence" value="ECO:0007669"/>
    <property type="project" value="UniProtKB-KW"/>
</dbReference>
<dbReference type="EMBL" id="QMQV01000142">
    <property type="protein sequence ID" value="RLE47228.1"/>
    <property type="molecule type" value="Genomic_DNA"/>
</dbReference>
<evidence type="ECO:0000256" key="2">
    <source>
        <dbReference type="ARBA" id="ARBA00014164"/>
    </source>
</evidence>
<dbReference type="InterPro" id="IPR008921">
    <property type="entry name" value="DNA_pol3_clamp-load_cplx_C"/>
</dbReference>
<dbReference type="InterPro" id="IPR027417">
    <property type="entry name" value="P-loop_NTPase"/>
</dbReference>
<comment type="caution">
    <text evidence="8">The sequence shown here is derived from an EMBL/GenBank/DDBJ whole genome shotgun (WGS) entry which is preliminary data.</text>
</comment>
<dbReference type="GO" id="GO:0006281">
    <property type="term" value="P:DNA repair"/>
    <property type="evidence" value="ECO:0007669"/>
    <property type="project" value="TreeGrafter"/>
</dbReference>
<dbReference type="SUPFAM" id="SSF52540">
    <property type="entry name" value="P-loop containing nucleoside triphosphate hydrolases"/>
    <property type="match status" value="1"/>
</dbReference>
<protein>
    <recommendedName>
        <fullName evidence="2">Replication factor C small subunit</fullName>
    </recommendedName>
    <alternativeName>
        <fullName evidence="6">Clamp loader small subunit</fullName>
    </alternativeName>
</protein>
<evidence type="ECO:0000256" key="1">
    <source>
        <dbReference type="ARBA" id="ARBA00009668"/>
    </source>
</evidence>
<dbReference type="AlphaFoldDB" id="A0A497EKV2"/>
<dbReference type="GO" id="GO:0006261">
    <property type="term" value="P:DNA-templated DNA replication"/>
    <property type="evidence" value="ECO:0007669"/>
    <property type="project" value="TreeGrafter"/>
</dbReference>
<organism evidence="8 9">
    <name type="scientific">Thermoproteota archaeon</name>
    <dbReference type="NCBI Taxonomy" id="2056631"/>
    <lineage>
        <taxon>Archaea</taxon>
        <taxon>Thermoproteota</taxon>
    </lineage>
</organism>
<accession>A0A497EKV2</accession>
<dbReference type="Pfam" id="PF08542">
    <property type="entry name" value="Rep_fac_C"/>
    <property type="match status" value="1"/>
</dbReference>
<dbReference type="InterPro" id="IPR003959">
    <property type="entry name" value="ATPase_AAA_core"/>
</dbReference>
<reference evidence="8 9" key="1">
    <citation type="submission" date="2018-06" db="EMBL/GenBank/DDBJ databases">
        <title>Extensive metabolic versatility and redundancy in microbially diverse, dynamic hydrothermal sediments.</title>
        <authorList>
            <person name="Dombrowski N."/>
            <person name="Teske A."/>
            <person name="Baker B.J."/>
        </authorList>
    </citation>
    <scope>NUCLEOTIDE SEQUENCE [LARGE SCALE GENOMIC DNA]</scope>
    <source>
        <strain evidence="8">B66_G16</strain>
    </source>
</reference>
<evidence type="ECO:0000313" key="8">
    <source>
        <dbReference type="EMBL" id="RLE47228.1"/>
    </source>
</evidence>
<dbReference type="InterPro" id="IPR003593">
    <property type="entry name" value="AAA+_ATPase"/>
</dbReference>
<evidence type="ECO:0000256" key="6">
    <source>
        <dbReference type="ARBA" id="ARBA00031749"/>
    </source>
</evidence>
<dbReference type="GO" id="GO:0003689">
    <property type="term" value="F:DNA clamp loader activity"/>
    <property type="evidence" value="ECO:0007669"/>
    <property type="project" value="TreeGrafter"/>
</dbReference>
<dbReference type="Gene3D" id="1.20.272.10">
    <property type="match status" value="1"/>
</dbReference>
<dbReference type="CDD" id="cd00009">
    <property type="entry name" value="AAA"/>
    <property type="match status" value="1"/>
</dbReference>
<keyword evidence="3" id="KW-0235">DNA replication</keyword>
<dbReference type="Gene3D" id="3.40.50.300">
    <property type="entry name" value="P-loop containing nucleotide triphosphate hydrolases"/>
    <property type="match status" value="1"/>
</dbReference>
<dbReference type="CDD" id="cd18140">
    <property type="entry name" value="HLD_clamp_RFC"/>
    <property type="match status" value="1"/>
</dbReference>
<comment type="similarity">
    <text evidence="1">Belongs to the activator 1 small subunits family. RfcS subfamily.</text>
</comment>
<evidence type="ECO:0000256" key="5">
    <source>
        <dbReference type="ARBA" id="ARBA00022840"/>
    </source>
</evidence>
<sequence>MAGEIELWVEKYRPKRLDEIINQEEVVQALKQFVKKGTIPHMLFAGPPGTGKTTAALCLAYELYGENWRAYTLELNASDERGIQMVRTKLKDFARTQVAGKFPFKLLILDEADAMTRDAQQALRRIMEMYSANTRFILICNYVSRIIEPIQSRCAVFKFKQLDPKDIKARLKYIAEKENVNITEEGLDAIVEICEGDLRKAINLLQSVAYLGVTVDRKVVYRTAGLVYPELVAQMIKDAFAGDIEKARKELTKALVEEGVSGIDLLRQFESAINKKVIELSTEDRIALLKLISEIDYRISQGATDYIQLTALLAYIAELGQKYRSKKQA</sequence>
<evidence type="ECO:0000313" key="9">
    <source>
        <dbReference type="Proteomes" id="UP000278475"/>
    </source>
</evidence>
<dbReference type="Pfam" id="PF21960">
    <property type="entry name" value="RCF1-5-like_lid"/>
    <property type="match status" value="1"/>
</dbReference>
<evidence type="ECO:0000256" key="3">
    <source>
        <dbReference type="ARBA" id="ARBA00022705"/>
    </source>
</evidence>
<dbReference type="PANTHER" id="PTHR11669">
    <property type="entry name" value="REPLICATION FACTOR C / DNA POLYMERASE III GAMMA-TAU SUBUNIT"/>
    <property type="match status" value="1"/>
</dbReference>
<dbReference type="GO" id="GO:0005663">
    <property type="term" value="C:DNA replication factor C complex"/>
    <property type="evidence" value="ECO:0007669"/>
    <property type="project" value="TreeGrafter"/>
</dbReference>
<dbReference type="Pfam" id="PF00004">
    <property type="entry name" value="AAA"/>
    <property type="match status" value="1"/>
</dbReference>
<dbReference type="Gene3D" id="1.10.8.60">
    <property type="match status" value="1"/>
</dbReference>
<feature type="domain" description="AAA+ ATPase" evidence="7">
    <location>
        <begin position="38"/>
        <end position="163"/>
    </location>
</feature>
<gene>
    <name evidence="8" type="ORF">DRJ31_09165</name>
</gene>
<dbReference type="GO" id="GO:0016887">
    <property type="term" value="F:ATP hydrolysis activity"/>
    <property type="evidence" value="ECO:0007669"/>
    <property type="project" value="InterPro"/>
</dbReference>
<dbReference type="InterPro" id="IPR013748">
    <property type="entry name" value="Rep_factorC_C"/>
</dbReference>
<name>A0A497EKV2_9CREN</name>
<evidence type="ECO:0000256" key="4">
    <source>
        <dbReference type="ARBA" id="ARBA00022741"/>
    </source>
</evidence>
<keyword evidence="5" id="KW-0067">ATP-binding</keyword>
<dbReference type="InterPro" id="IPR047854">
    <property type="entry name" value="RFC_lid"/>
</dbReference>
<dbReference type="Proteomes" id="UP000278475">
    <property type="component" value="Unassembled WGS sequence"/>
</dbReference>
<proteinExistence type="inferred from homology"/>
<dbReference type="InterPro" id="IPR050238">
    <property type="entry name" value="DNA_Rep/Repair_Clamp_Loader"/>
</dbReference>
<keyword evidence="4" id="KW-0547">Nucleotide-binding</keyword>
<dbReference type="SUPFAM" id="SSF48019">
    <property type="entry name" value="post-AAA+ oligomerization domain-like"/>
    <property type="match status" value="1"/>
</dbReference>
<dbReference type="FunFam" id="3.40.50.300:FF:000129">
    <property type="entry name" value="Replication factor C subunit 5"/>
    <property type="match status" value="1"/>
</dbReference>
<evidence type="ECO:0000259" key="7">
    <source>
        <dbReference type="SMART" id="SM00382"/>
    </source>
</evidence>
<dbReference type="GO" id="GO:0003677">
    <property type="term" value="F:DNA binding"/>
    <property type="evidence" value="ECO:0007669"/>
    <property type="project" value="InterPro"/>
</dbReference>
<dbReference type="NCBIfam" id="NF001679">
    <property type="entry name" value="PRK00440.1"/>
    <property type="match status" value="1"/>
</dbReference>
<dbReference type="PANTHER" id="PTHR11669:SF20">
    <property type="entry name" value="REPLICATION FACTOR C SUBUNIT 4"/>
    <property type="match status" value="1"/>
</dbReference>
<dbReference type="SMART" id="SM00382">
    <property type="entry name" value="AAA"/>
    <property type="match status" value="1"/>
</dbReference>